<evidence type="ECO:0000313" key="2">
    <source>
        <dbReference type="EMBL" id="MDX8152556.1"/>
    </source>
</evidence>
<feature type="transmembrane region" description="Helical" evidence="1">
    <location>
        <begin position="47"/>
        <end position="65"/>
    </location>
</feature>
<protein>
    <submittedName>
        <fullName evidence="2">Uncharacterized protein</fullName>
    </submittedName>
</protein>
<sequence>MGNLQRRSGSNLSRTQRVDRAFKLGVAAVALGAAGIVGLVIGSGALVVVGFVGAGISGFLARNTLRPRR</sequence>
<organism evidence="2 3">
    <name type="scientific">Patulibacter brassicae</name>
    <dbReference type="NCBI Taxonomy" id="1705717"/>
    <lineage>
        <taxon>Bacteria</taxon>
        <taxon>Bacillati</taxon>
        <taxon>Actinomycetota</taxon>
        <taxon>Thermoleophilia</taxon>
        <taxon>Solirubrobacterales</taxon>
        <taxon>Patulibacteraceae</taxon>
        <taxon>Patulibacter</taxon>
    </lineage>
</organism>
<proteinExistence type="predicted"/>
<dbReference type="Proteomes" id="UP001277761">
    <property type="component" value="Unassembled WGS sequence"/>
</dbReference>
<keyword evidence="1" id="KW-0472">Membrane</keyword>
<evidence type="ECO:0000313" key="3">
    <source>
        <dbReference type="Proteomes" id="UP001277761"/>
    </source>
</evidence>
<accession>A0ABU4VL24</accession>
<keyword evidence="1" id="KW-0812">Transmembrane</keyword>
<feature type="transmembrane region" description="Helical" evidence="1">
    <location>
        <begin position="21"/>
        <end position="41"/>
    </location>
</feature>
<dbReference type="RefSeq" id="WP_319954710.1">
    <property type="nucleotide sequence ID" value="NZ_JAXAVX010000006.1"/>
</dbReference>
<keyword evidence="1" id="KW-1133">Transmembrane helix</keyword>
<name>A0ABU4VL24_9ACTN</name>
<comment type="caution">
    <text evidence="2">The sequence shown here is derived from an EMBL/GenBank/DDBJ whole genome shotgun (WGS) entry which is preliminary data.</text>
</comment>
<gene>
    <name evidence="2" type="ORF">SK069_13200</name>
</gene>
<evidence type="ECO:0000256" key="1">
    <source>
        <dbReference type="SAM" id="Phobius"/>
    </source>
</evidence>
<dbReference type="EMBL" id="JAXAVX010000006">
    <property type="protein sequence ID" value="MDX8152556.1"/>
    <property type="molecule type" value="Genomic_DNA"/>
</dbReference>
<reference evidence="2 3" key="1">
    <citation type="submission" date="2023-11" db="EMBL/GenBank/DDBJ databases">
        <authorList>
            <person name="Xu M."/>
            <person name="Jiang T."/>
        </authorList>
    </citation>
    <scope>NUCLEOTIDE SEQUENCE [LARGE SCALE GENOMIC DNA]</scope>
    <source>
        <strain evidence="2 3">SD</strain>
    </source>
</reference>
<keyword evidence="3" id="KW-1185">Reference proteome</keyword>